<evidence type="ECO:0000259" key="2">
    <source>
        <dbReference type="Pfam" id="PF01757"/>
    </source>
</evidence>
<accession>A0A1F4UKN9</accession>
<comment type="caution">
    <text evidence="3">The sequence shown here is derived from an EMBL/GenBank/DDBJ whole genome shotgun (WGS) entry which is preliminary data.</text>
</comment>
<dbReference type="InterPro" id="IPR050879">
    <property type="entry name" value="Acyltransferase_3"/>
</dbReference>
<feature type="transmembrane region" description="Helical" evidence="1">
    <location>
        <begin position="338"/>
        <end position="359"/>
    </location>
</feature>
<feature type="transmembrane region" description="Helical" evidence="1">
    <location>
        <begin position="155"/>
        <end position="177"/>
    </location>
</feature>
<feature type="transmembrane region" description="Helical" evidence="1">
    <location>
        <begin position="43"/>
        <end position="62"/>
    </location>
</feature>
<dbReference type="GO" id="GO:0000271">
    <property type="term" value="P:polysaccharide biosynthetic process"/>
    <property type="evidence" value="ECO:0007669"/>
    <property type="project" value="TreeGrafter"/>
</dbReference>
<dbReference type="PANTHER" id="PTHR23028:SF53">
    <property type="entry name" value="ACYL_TRANSF_3 DOMAIN-CONTAINING PROTEIN"/>
    <property type="match status" value="1"/>
</dbReference>
<dbReference type="InterPro" id="IPR002656">
    <property type="entry name" value="Acyl_transf_3_dom"/>
</dbReference>
<reference evidence="3 4" key="1">
    <citation type="journal article" date="2016" name="Nat. Commun.">
        <title>Thousands of microbial genomes shed light on interconnected biogeochemical processes in an aquifer system.</title>
        <authorList>
            <person name="Anantharaman K."/>
            <person name="Brown C.T."/>
            <person name="Hug L.A."/>
            <person name="Sharon I."/>
            <person name="Castelle C.J."/>
            <person name="Probst A.J."/>
            <person name="Thomas B.C."/>
            <person name="Singh A."/>
            <person name="Wilkins M.J."/>
            <person name="Karaoz U."/>
            <person name="Brodie E.L."/>
            <person name="Williams K.H."/>
            <person name="Hubbard S.S."/>
            <person name="Banfield J.F."/>
        </authorList>
    </citation>
    <scope>NUCLEOTIDE SEQUENCE [LARGE SCALE GENOMIC DNA]</scope>
</reference>
<feature type="domain" description="Acyltransferase 3" evidence="2">
    <location>
        <begin position="44"/>
        <end position="356"/>
    </location>
</feature>
<keyword evidence="1" id="KW-0472">Membrane</keyword>
<organism evidence="3 4">
    <name type="scientific">candidate division WWE3 bacterium RBG_19FT_COMBO_34_6</name>
    <dbReference type="NCBI Taxonomy" id="1802612"/>
    <lineage>
        <taxon>Bacteria</taxon>
        <taxon>Katanobacteria</taxon>
    </lineage>
</organism>
<feature type="transmembrane region" description="Helical" evidence="1">
    <location>
        <begin position="184"/>
        <end position="204"/>
    </location>
</feature>
<feature type="transmembrane region" description="Helical" evidence="1">
    <location>
        <begin position="68"/>
        <end position="91"/>
    </location>
</feature>
<dbReference type="Proteomes" id="UP000178615">
    <property type="component" value="Unassembled WGS sequence"/>
</dbReference>
<feature type="transmembrane region" description="Helical" evidence="1">
    <location>
        <begin position="12"/>
        <end position="31"/>
    </location>
</feature>
<feature type="transmembrane region" description="Helical" evidence="1">
    <location>
        <begin position="210"/>
        <end position="228"/>
    </location>
</feature>
<dbReference type="GO" id="GO:0016747">
    <property type="term" value="F:acyltransferase activity, transferring groups other than amino-acyl groups"/>
    <property type="evidence" value="ECO:0007669"/>
    <property type="project" value="InterPro"/>
</dbReference>
<feature type="transmembrane region" description="Helical" evidence="1">
    <location>
        <begin position="249"/>
        <end position="271"/>
    </location>
</feature>
<dbReference type="AlphaFoldDB" id="A0A1F4UKN9"/>
<evidence type="ECO:0000313" key="3">
    <source>
        <dbReference type="EMBL" id="OGC45548.1"/>
    </source>
</evidence>
<dbReference type="EMBL" id="MEUV01000028">
    <property type="protein sequence ID" value="OGC45548.1"/>
    <property type="molecule type" value="Genomic_DNA"/>
</dbReference>
<dbReference type="Pfam" id="PF01757">
    <property type="entry name" value="Acyl_transf_3"/>
    <property type="match status" value="1"/>
</dbReference>
<keyword evidence="1" id="KW-0812">Transmembrane</keyword>
<dbReference type="PANTHER" id="PTHR23028">
    <property type="entry name" value="ACETYLTRANSFERASE"/>
    <property type="match status" value="1"/>
</dbReference>
<sequence>MHINILDPVFQTALFISFLIAATVFTAYKDLGPHEMNHSHTNELKGVAILMVIFSHIGYFLFSDHRFLFPLSVAGGVGVNIFLFLSGFGITSSELKHNKLLLHFYIKRLRNIFIPMWIVLISILILDFFILGKFYTINTIVQSILGFFPNSDIDLAINSPLWYFTLVLFYYLIFPLVFWRKKPIISIVIVLLLGYFVTSIKLPFTKDVLKLYQLHYLAFPLGMVFANLDKGKIGVRINNKLLKISSNPIIIFFLRYFLIFLLFLFFCYTALNSGVGEKIMTEQLLSLCTVLSLVLILLIKDIQSGILVILGKYSYEIYLIQWPFMYRHDFIYKYTPPFLGTLIYIALFLIIGLILNRIVKFIIRAR</sequence>
<protein>
    <recommendedName>
        <fullName evidence="2">Acyltransferase 3 domain-containing protein</fullName>
    </recommendedName>
</protein>
<gene>
    <name evidence="3" type="ORF">A2V49_01130</name>
</gene>
<evidence type="ECO:0000313" key="4">
    <source>
        <dbReference type="Proteomes" id="UP000178615"/>
    </source>
</evidence>
<proteinExistence type="predicted"/>
<dbReference type="GO" id="GO:0016020">
    <property type="term" value="C:membrane"/>
    <property type="evidence" value="ECO:0007669"/>
    <property type="project" value="TreeGrafter"/>
</dbReference>
<feature type="transmembrane region" description="Helical" evidence="1">
    <location>
        <begin position="306"/>
        <end position="326"/>
    </location>
</feature>
<feature type="transmembrane region" description="Helical" evidence="1">
    <location>
        <begin position="283"/>
        <end position="299"/>
    </location>
</feature>
<feature type="transmembrane region" description="Helical" evidence="1">
    <location>
        <begin position="112"/>
        <end position="135"/>
    </location>
</feature>
<keyword evidence="1" id="KW-1133">Transmembrane helix</keyword>
<evidence type="ECO:0000256" key="1">
    <source>
        <dbReference type="SAM" id="Phobius"/>
    </source>
</evidence>
<name>A0A1F4UKN9_UNCKA</name>